<keyword evidence="2" id="KW-1185">Reference proteome</keyword>
<reference evidence="1" key="1">
    <citation type="submission" date="2021-06" db="EMBL/GenBank/DDBJ databases">
        <authorList>
            <person name="Kallberg Y."/>
            <person name="Tangrot J."/>
            <person name="Rosling A."/>
        </authorList>
    </citation>
    <scope>NUCLEOTIDE SEQUENCE</scope>
    <source>
        <strain evidence="1">CL356</strain>
    </source>
</reference>
<proteinExistence type="predicted"/>
<sequence>MLDWEQARSRAKAAPKVDNSKDWLENNRSQFDQLVSNVRLKVKDVSIASKGVLNERDGEASNIPSSE</sequence>
<dbReference type="EMBL" id="CAJVPT010029132">
    <property type="protein sequence ID" value="CAG8689167.1"/>
    <property type="molecule type" value="Genomic_DNA"/>
</dbReference>
<protein>
    <submittedName>
        <fullName evidence="1">6039_t:CDS:1</fullName>
    </submittedName>
</protein>
<comment type="caution">
    <text evidence="1">The sequence shown here is derived from an EMBL/GenBank/DDBJ whole genome shotgun (WGS) entry which is preliminary data.</text>
</comment>
<gene>
    <name evidence="1" type="ORF">ACOLOM_LOCUS9736</name>
</gene>
<dbReference type="Proteomes" id="UP000789525">
    <property type="component" value="Unassembled WGS sequence"/>
</dbReference>
<organism evidence="1 2">
    <name type="scientific">Acaulospora colombiana</name>
    <dbReference type="NCBI Taxonomy" id="27376"/>
    <lineage>
        <taxon>Eukaryota</taxon>
        <taxon>Fungi</taxon>
        <taxon>Fungi incertae sedis</taxon>
        <taxon>Mucoromycota</taxon>
        <taxon>Glomeromycotina</taxon>
        <taxon>Glomeromycetes</taxon>
        <taxon>Diversisporales</taxon>
        <taxon>Acaulosporaceae</taxon>
        <taxon>Acaulospora</taxon>
    </lineage>
</organism>
<evidence type="ECO:0000313" key="2">
    <source>
        <dbReference type="Proteomes" id="UP000789525"/>
    </source>
</evidence>
<name>A0ACA9P3Q9_9GLOM</name>
<evidence type="ECO:0000313" key="1">
    <source>
        <dbReference type="EMBL" id="CAG8689167.1"/>
    </source>
</evidence>
<accession>A0ACA9P3Q9</accession>